<keyword evidence="3 10" id="KW-0716">Sensory transduction</keyword>
<evidence type="ECO:0000256" key="4">
    <source>
        <dbReference type="ARBA" id="ARBA00022692"/>
    </source>
</evidence>
<evidence type="ECO:0000256" key="5">
    <source>
        <dbReference type="ARBA" id="ARBA00022725"/>
    </source>
</evidence>
<keyword evidence="4 10" id="KW-0812">Transmembrane</keyword>
<evidence type="ECO:0000313" key="11">
    <source>
        <dbReference type="EMBL" id="KAG5683296.1"/>
    </source>
</evidence>
<evidence type="ECO:0000256" key="7">
    <source>
        <dbReference type="ARBA" id="ARBA00023136"/>
    </source>
</evidence>
<feature type="transmembrane region" description="Helical" evidence="10">
    <location>
        <begin position="201"/>
        <end position="234"/>
    </location>
</feature>
<evidence type="ECO:0000256" key="3">
    <source>
        <dbReference type="ARBA" id="ARBA00022606"/>
    </source>
</evidence>
<feature type="transmembrane region" description="Helical" evidence="10">
    <location>
        <begin position="156"/>
        <end position="181"/>
    </location>
</feature>
<evidence type="ECO:0000256" key="9">
    <source>
        <dbReference type="ARBA" id="ARBA00023224"/>
    </source>
</evidence>
<dbReference type="OrthoDB" id="7677057at2759"/>
<comment type="caution">
    <text evidence="11">The sequence shown here is derived from an EMBL/GenBank/DDBJ whole genome shotgun (WGS) entry which is preliminary data.</text>
</comment>
<keyword evidence="6 10" id="KW-1133">Transmembrane helix</keyword>
<dbReference type="Proteomes" id="UP001107558">
    <property type="component" value="Chromosome 1"/>
</dbReference>
<sequence length="414" mass="48433">MENVRKLFILLNEAKIRATEKFQNLAFVHSTVTFDNFFGTSEKLLELINFDFCGLNECMSIKERMKLIRRRIWFWYDAISILVFATLTLIDALFSSCEVDHFSFSLACFLSGSKHFFSALFLQIHRERISKVLDLLRQSYPTRDDYVRTICKRFRIISIVVVAFIIWLNTVACAVPLLILYFTGQRTFILPYPDFFKRNEIYPFALIWSFYNSTIGVTQVISLNFVFVAIAVLISLEFDKLKAQVDDWKNCDEKEIDERIRDWVKQHNRAFDIVNEFDKAFSIVFLIKLVISATNIAMILFYLRAQNDFGHFIVNIAYVTSELNQIFLQCCIGQFLVNSSEQIIDSLYDCGWENWENLKLKKTILIIMQRSQKPAVLTIGKFGTVSVQQFTDVLNKTYDHMSLMKVLAEKKKNK</sequence>
<protein>
    <recommendedName>
        <fullName evidence="10">Odorant receptor</fullName>
    </recommendedName>
</protein>
<gene>
    <name evidence="11" type="ORF">PVAND_012583</name>
</gene>
<feature type="transmembrane region" description="Helical" evidence="10">
    <location>
        <begin position="102"/>
        <end position="122"/>
    </location>
</feature>
<dbReference type="GO" id="GO:0005886">
    <property type="term" value="C:plasma membrane"/>
    <property type="evidence" value="ECO:0007669"/>
    <property type="project" value="UniProtKB-SubCell"/>
</dbReference>
<dbReference type="PANTHER" id="PTHR21137:SF35">
    <property type="entry name" value="ODORANT RECEPTOR 19A-RELATED"/>
    <property type="match status" value="1"/>
</dbReference>
<evidence type="ECO:0000313" key="12">
    <source>
        <dbReference type="Proteomes" id="UP001107558"/>
    </source>
</evidence>
<proteinExistence type="inferred from homology"/>
<keyword evidence="12" id="KW-1185">Reference proteome</keyword>
<evidence type="ECO:0000256" key="8">
    <source>
        <dbReference type="ARBA" id="ARBA00023170"/>
    </source>
</evidence>
<evidence type="ECO:0000256" key="1">
    <source>
        <dbReference type="ARBA" id="ARBA00004651"/>
    </source>
</evidence>
<reference evidence="11" key="1">
    <citation type="submission" date="2021-03" db="EMBL/GenBank/DDBJ databases">
        <title>Chromosome level genome of the anhydrobiotic midge Polypedilum vanderplanki.</title>
        <authorList>
            <person name="Yoshida Y."/>
            <person name="Kikawada T."/>
            <person name="Gusev O."/>
        </authorList>
    </citation>
    <scope>NUCLEOTIDE SEQUENCE</scope>
    <source>
        <strain evidence="11">NIAS01</strain>
        <tissue evidence="11">Whole body or cell culture</tissue>
    </source>
</reference>
<name>A0A9J6CMX1_POLVA</name>
<comment type="similarity">
    <text evidence="10">Belongs to the insect chemoreceptor superfamily. Heteromeric odorant receptor channel (TC 1.A.69) family.</text>
</comment>
<evidence type="ECO:0000256" key="10">
    <source>
        <dbReference type="RuleBase" id="RU351113"/>
    </source>
</evidence>
<keyword evidence="5 10" id="KW-0552">Olfaction</keyword>
<keyword evidence="7 10" id="KW-0472">Membrane</keyword>
<comment type="caution">
    <text evidence="10">Lacks conserved residue(s) required for the propagation of feature annotation.</text>
</comment>
<dbReference type="GO" id="GO:0004984">
    <property type="term" value="F:olfactory receptor activity"/>
    <property type="evidence" value="ECO:0007669"/>
    <property type="project" value="InterPro"/>
</dbReference>
<evidence type="ECO:0000256" key="6">
    <source>
        <dbReference type="ARBA" id="ARBA00022989"/>
    </source>
</evidence>
<accession>A0A9J6CMX1</accession>
<dbReference type="InterPro" id="IPR004117">
    <property type="entry name" value="7tm6_olfct_rcpt"/>
</dbReference>
<comment type="subcellular location">
    <subcellularLocation>
        <location evidence="1 10">Cell membrane</location>
        <topology evidence="1 10">Multi-pass membrane protein</topology>
    </subcellularLocation>
</comment>
<organism evidence="11 12">
    <name type="scientific">Polypedilum vanderplanki</name>
    <name type="common">Sleeping chironomid midge</name>
    <dbReference type="NCBI Taxonomy" id="319348"/>
    <lineage>
        <taxon>Eukaryota</taxon>
        <taxon>Metazoa</taxon>
        <taxon>Ecdysozoa</taxon>
        <taxon>Arthropoda</taxon>
        <taxon>Hexapoda</taxon>
        <taxon>Insecta</taxon>
        <taxon>Pterygota</taxon>
        <taxon>Neoptera</taxon>
        <taxon>Endopterygota</taxon>
        <taxon>Diptera</taxon>
        <taxon>Nematocera</taxon>
        <taxon>Chironomoidea</taxon>
        <taxon>Chironomidae</taxon>
        <taxon>Chironominae</taxon>
        <taxon>Polypedilum</taxon>
        <taxon>Polypedilum</taxon>
    </lineage>
</organism>
<dbReference type="Pfam" id="PF02949">
    <property type="entry name" value="7tm_6"/>
    <property type="match status" value="1"/>
</dbReference>
<feature type="transmembrane region" description="Helical" evidence="10">
    <location>
        <begin position="72"/>
        <end position="90"/>
    </location>
</feature>
<dbReference type="EMBL" id="JADBJN010000001">
    <property type="protein sequence ID" value="KAG5683296.1"/>
    <property type="molecule type" value="Genomic_DNA"/>
</dbReference>
<evidence type="ECO:0000256" key="2">
    <source>
        <dbReference type="ARBA" id="ARBA00022475"/>
    </source>
</evidence>
<dbReference type="AlphaFoldDB" id="A0A9J6CMX1"/>
<keyword evidence="8 10" id="KW-0675">Receptor</keyword>
<feature type="transmembrane region" description="Helical" evidence="10">
    <location>
        <begin position="280"/>
        <end position="303"/>
    </location>
</feature>
<dbReference type="GO" id="GO:0005549">
    <property type="term" value="F:odorant binding"/>
    <property type="evidence" value="ECO:0007669"/>
    <property type="project" value="InterPro"/>
</dbReference>
<dbReference type="PANTHER" id="PTHR21137">
    <property type="entry name" value="ODORANT RECEPTOR"/>
    <property type="match status" value="1"/>
</dbReference>
<keyword evidence="2" id="KW-1003">Cell membrane</keyword>
<dbReference type="GO" id="GO:0007165">
    <property type="term" value="P:signal transduction"/>
    <property type="evidence" value="ECO:0007669"/>
    <property type="project" value="UniProtKB-KW"/>
</dbReference>
<keyword evidence="9 10" id="KW-0807">Transducer</keyword>